<dbReference type="InterPro" id="IPR028098">
    <property type="entry name" value="Glyco_trans_4-like_N"/>
</dbReference>
<dbReference type="Gene3D" id="3.40.50.2000">
    <property type="entry name" value="Glycogen Phosphorylase B"/>
    <property type="match status" value="2"/>
</dbReference>
<dbReference type="InterPro" id="IPR001296">
    <property type="entry name" value="Glyco_trans_1"/>
</dbReference>
<evidence type="ECO:0000259" key="2">
    <source>
        <dbReference type="Pfam" id="PF00534"/>
    </source>
</evidence>
<proteinExistence type="predicted"/>
<keyword evidence="1" id="KW-0808">Transferase</keyword>
<reference evidence="4" key="1">
    <citation type="submission" date="2018-06" db="EMBL/GenBank/DDBJ databases">
        <authorList>
            <person name="Zhirakovskaya E."/>
        </authorList>
    </citation>
    <scope>NUCLEOTIDE SEQUENCE</scope>
</reference>
<feature type="domain" description="Glycosyltransferase subfamily 4-like N-terminal" evidence="3">
    <location>
        <begin position="23"/>
        <end position="170"/>
    </location>
</feature>
<dbReference type="AlphaFoldDB" id="A0A3B0UFU6"/>
<evidence type="ECO:0000259" key="3">
    <source>
        <dbReference type="Pfam" id="PF13439"/>
    </source>
</evidence>
<dbReference type="Pfam" id="PF00534">
    <property type="entry name" value="Glycos_transf_1"/>
    <property type="match status" value="1"/>
</dbReference>
<dbReference type="PANTHER" id="PTHR46401:SF2">
    <property type="entry name" value="GLYCOSYLTRANSFERASE WBBK-RELATED"/>
    <property type="match status" value="1"/>
</dbReference>
<gene>
    <name evidence="4" type="ORF">MNBD_BACTEROID07-1317</name>
</gene>
<dbReference type="PANTHER" id="PTHR46401">
    <property type="entry name" value="GLYCOSYLTRANSFERASE WBBK-RELATED"/>
    <property type="match status" value="1"/>
</dbReference>
<dbReference type="GO" id="GO:0009103">
    <property type="term" value="P:lipopolysaccharide biosynthetic process"/>
    <property type="evidence" value="ECO:0007669"/>
    <property type="project" value="TreeGrafter"/>
</dbReference>
<accession>A0A3B0UFU6</accession>
<dbReference type="Pfam" id="PF13439">
    <property type="entry name" value="Glyco_transf_4"/>
    <property type="match status" value="1"/>
</dbReference>
<evidence type="ECO:0000256" key="1">
    <source>
        <dbReference type="ARBA" id="ARBA00022679"/>
    </source>
</evidence>
<dbReference type="GO" id="GO:0016757">
    <property type="term" value="F:glycosyltransferase activity"/>
    <property type="evidence" value="ECO:0007669"/>
    <property type="project" value="InterPro"/>
</dbReference>
<dbReference type="EMBL" id="UOET01000087">
    <property type="protein sequence ID" value="VAW27213.1"/>
    <property type="molecule type" value="Genomic_DNA"/>
</dbReference>
<dbReference type="SUPFAM" id="SSF53756">
    <property type="entry name" value="UDP-Glycosyltransferase/glycogen phosphorylase"/>
    <property type="match status" value="1"/>
</dbReference>
<feature type="domain" description="Glycosyl transferase family 1" evidence="2">
    <location>
        <begin position="182"/>
        <end position="350"/>
    </location>
</feature>
<evidence type="ECO:0000313" key="4">
    <source>
        <dbReference type="EMBL" id="VAW27213.1"/>
    </source>
</evidence>
<name>A0A3B0UFU6_9ZZZZ</name>
<organism evidence="4">
    <name type="scientific">hydrothermal vent metagenome</name>
    <dbReference type="NCBI Taxonomy" id="652676"/>
    <lineage>
        <taxon>unclassified sequences</taxon>
        <taxon>metagenomes</taxon>
        <taxon>ecological metagenomes</taxon>
    </lineage>
</organism>
<sequence>MGQKVIVSVINDLVTDQRVKKVCSILSEMGFEILLVGRRLHNSLPLDGRPYPVRRIKLLFEKGPAFYVCFQIRLFLFLLFHRCGLLISNDLDTLLPSYLVSKLKRIPLVYDSHEYFTGVPELQNSPLKRKIWKLVERWIFPRLKDVFTVSDSIADLYAGEYGIRPVVIRNVPETGREIVKNSRASLSLPENNKIMILQGSGINVQRGAEELVEAMQYVCCAVLLIVGGGDVLELLKENVKRWHLEEKVLFKPRQPYEVLMQYTAAADLGLSLDKDTNINYRLSLPNKVFDYLHAGIPVLVSDLVEVRKIIDTYHVGTFIPDYKPQHIAQKVNEIFSHPEMLAQWKQNAQKAASELNWENESVKLKEVYKKYV</sequence>
<protein>
    <recommendedName>
        <fullName evidence="5">Glycosyltransferase</fullName>
    </recommendedName>
</protein>
<evidence type="ECO:0008006" key="5">
    <source>
        <dbReference type="Google" id="ProtNLM"/>
    </source>
</evidence>